<accession>A0A6U5I651</accession>
<proteinExistence type="predicted"/>
<dbReference type="EMBL" id="HBGK01011359">
    <property type="protein sequence ID" value="CAD9277017.1"/>
    <property type="molecule type" value="Transcribed_RNA"/>
</dbReference>
<gene>
    <name evidence="2" type="ORF">GOCE00092_LOCUS5925</name>
    <name evidence="3" type="ORF">GOCE00092_LOCUS5926</name>
</gene>
<evidence type="ECO:0000256" key="1">
    <source>
        <dbReference type="SAM" id="MobiDB-lite"/>
    </source>
</evidence>
<sequence length="100" mass="10971">MSCCQPNPLTDENFGGDASSSTSTVAAVRSDNETNCKPVQDVVVCKREDACGRRIGYVMPGPCFISNQLYVCTFQESIYRRNGLCTNYQGSITNRLQSTT</sequence>
<feature type="region of interest" description="Disordered" evidence="1">
    <location>
        <begin position="1"/>
        <end position="26"/>
    </location>
</feature>
<feature type="compositionally biased region" description="Polar residues" evidence="1">
    <location>
        <begin position="1"/>
        <end position="10"/>
    </location>
</feature>
<name>A0A6U5I651_9STRA</name>
<protein>
    <submittedName>
        <fullName evidence="2">Uncharacterized protein</fullName>
    </submittedName>
</protein>
<dbReference type="EMBL" id="HBGK01011358">
    <property type="protein sequence ID" value="CAD9277016.1"/>
    <property type="molecule type" value="Transcribed_RNA"/>
</dbReference>
<evidence type="ECO:0000313" key="3">
    <source>
        <dbReference type="EMBL" id="CAD9277017.1"/>
    </source>
</evidence>
<reference evidence="2" key="1">
    <citation type="submission" date="2021-01" db="EMBL/GenBank/DDBJ databases">
        <authorList>
            <person name="Corre E."/>
            <person name="Pelletier E."/>
            <person name="Niang G."/>
            <person name="Scheremetjew M."/>
            <person name="Finn R."/>
            <person name="Kale V."/>
            <person name="Holt S."/>
            <person name="Cochrane G."/>
            <person name="Meng A."/>
            <person name="Brown T."/>
            <person name="Cohen L."/>
        </authorList>
    </citation>
    <scope>NUCLEOTIDE SEQUENCE</scope>
    <source>
        <strain evidence="2">CCMP 410</strain>
    </source>
</reference>
<evidence type="ECO:0000313" key="2">
    <source>
        <dbReference type="EMBL" id="CAD9277016.1"/>
    </source>
</evidence>
<dbReference type="AlphaFoldDB" id="A0A6U5I651"/>
<organism evidence="2">
    <name type="scientific">Grammatophora oceanica</name>
    <dbReference type="NCBI Taxonomy" id="210454"/>
    <lineage>
        <taxon>Eukaryota</taxon>
        <taxon>Sar</taxon>
        <taxon>Stramenopiles</taxon>
        <taxon>Ochrophyta</taxon>
        <taxon>Bacillariophyta</taxon>
        <taxon>Fragilariophyceae</taxon>
        <taxon>Fragilariophycidae</taxon>
        <taxon>Rhabdonematales</taxon>
        <taxon>Grammatophoraceae</taxon>
        <taxon>Grammatophora</taxon>
    </lineage>
</organism>